<dbReference type="RefSeq" id="WP_131960213.1">
    <property type="nucleotide sequence ID" value="NZ_SMFL01000008.1"/>
</dbReference>
<evidence type="ECO:0000313" key="3">
    <source>
        <dbReference type="Proteomes" id="UP000294850"/>
    </source>
</evidence>
<evidence type="ECO:0000259" key="1">
    <source>
        <dbReference type="Pfam" id="PF08818"/>
    </source>
</evidence>
<dbReference type="EMBL" id="SMFL01000008">
    <property type="protein sequence ID" value="TDE12792.1"/>
    <property type="molecule type" value="Genomic_DNA"/>
</dbReference>
<dbReference type="InterPro" id="IPR014922">
    <property type="entry name" value="YdhG-like"/>
</dbReference>
<protein>
    <submittedName>
        <fullName evidence="2">DUF1801 domain-containing protein</fullName>
    </submittedName>
</protein>
<sequence length="114" mass="12797">MNQEVTDYIQKLPEWQSAICENLRKAVYDTVPEIVERVQYGKPHYLKNGHYAAVISIAKDKVSFSIFNAGELEDIKGFFASTTSPDRKTATIKQGQEVDYNLLAKLLSQASGNL</sequence>
<dbReference type="Proteomes" id="UP000294850">
    <property type="component" value="Unassembled WGS sequence"/>
</dbReference>
<organism evidence="2 3">
    <name type="scientific">Dyadobacter psychrotolerans</name>
    <dbReference type="NCBI Taxonomy" id="2541721"/>
    <lineage>
        <taxon>Bacteria</taxon>
        <taxon>Pseudomonadati</taxon>
        <taxon>Bacteroidota</taxon>
        <taxon>Cytophagia</taxon>
        <taxon>Cytophagales</taxon>
        <taxon>Spirosomataceae</taxon>
        <taxon>Dyadobacter</taxon>
    </lineage>
</organism>
<dbReference type="Gene3D" id="3.90.1150.200">
    <property type="match status" value="1"/>
</dbReference>
<dbReference type="OrthoDB" id="9811812at2"/>
<proteinExistence type="predicted"/>
<reference evidence="2 3" key="1">
    <citation type="submission" date="2019-03" db="EMBL/GenBank/DDBJ databases">
        <title>Dyadobacter AR-3-6 sp. nov., isolated from arctic soil.</title>
        <authorList>
            <person name="Chaudhary D.K."/>
        </authorList>
    </citation>
    <scope>NUCLEOTIDE SEQUENCE [LARGE SCALE GENOMIC DNA]</scope>
    <source>
        <strain evidence="2 3">AR-3-6</strain>
    </source>
</reference>
<evidence type="ECO:0000313" key="2">
    <source>
        <dbReference type="EMBL" id="TDE12792.1"/>
    </source>
</evidence>
<accession>A0A4R5DFP4</accession>
<dbReference type="SUPFAM" id="SSF159888">
    <property type="entry name" value="YdhG-like"/>
    <property type="match status" value="1"/>
</dbReference>
<keyword evidence="3" id="KW-1185">Reference proteome</keyword>
<feature type="domain" description="YdhG-like" evidence="1">
    <location>
        <begin position="18"/>
        <end position="110"/>
    </location>
</feature>
<name>A0A4R5DFP4_9BACT</name>
<dbReference type="AlphaFoldDB" id="A0A4R5DFP4"/>
<dbReference type="Pfam" id="PF08818">
    <property type="entry name" value="DUF1801"/>
    <property type="match status" value="1"/>
</dbReference>
<gene>
    <name evidence="2" type="ORF">E0F88_20815</name>
</gene>
<comment type="caution">
    <text evidence="2">The sequence shown here is derived from an EMBL/GenBank/DDBJ whole genome shotgun (WGS) entry which is preliminary data.</text>
</comment>